<comment type="caution">
    <text evidence="1">The sequence shown here is derived from an EMBL/GenBank/DDBJ whole genome shotgun (WGS) entry which is preliminary data.</text>
</comment>
<protein>
    <submittedName>
        <fullName evidence="1">Uncharacterized protein</fullName>
    </submittedName>
</protein>
<name>A0ABS8WDQ0_9GAMM</name>
<accession>A0ABS8WDQ0</accession>
<gene>
    <name evidence="1" type="ORF">K6Y31_20570</name>
</gene>
<sequence>MSQNSANLINQTSGEFEYYTPPLWPNLARELMGQIDLDPASNEIANKTIQATAIFTQQTDGLSQNWFGNVWMNHPFHRGEQPCPKNRDKCKKKACVKRGYHIDEPIPSNEDWINKIVSEYQNGYIKQAVMICFCSSSETWFKPLLQYPQLFPNGRVHYHKADGSKADNCTKGSVITYLGPDLDGFIKIFGPHGTIKIEVN</sequence>
<evidence type="ECO:0000313" key="1">
    <source>
        <dbReference type="EMBL" id="MCE2597172.1"/>
    </source>
</evidence>
<keyword evidence="2" id="KW-1185">Reference proteome</keyword>
<reference evidence="1 2" key="1">
    <citation type="journal article" date="2022" name="Environ. Microbiol. Rep.">
        <title>Eco-phylogenetic analyses reveal divergent evolution of vitamin B12 metabolism in the marine bacterial family 'Psychromonadaceae'.</title>
        <authorList>
            <person name="Jin X."/>
            <person name="Yang Y."/>
            <person name="Cao H."/>
            <person name="Gao B."/>
            <person name="Zhao Z."/>
        </authorList>
    </citation>
    <scope>NUCLEOTIDE SEQUENCE [LARGE SCALE GENOMIC DNA]</scope>
    <source>
        <strain evidence="1 2">MKS20</strain>
    </source>
</reference>
<proteinExistence type="predicted"/>
<dbReference type="EMBL" id="JAIMJA010000035">
    <property type="protein sequence ID" value="MCE2597172.1"/>
    <property type="molecule type" value="Genomic_DNA"/>
</dbReference>
<organism evidence="1 2">
    <name type="scientific">Motilimonas cestriensis</name>
    <dbReference type="NCBI Taxonomy" id="2742685"/>
    <lineage>
        <taxon>Bacteria</taxon>
        <taxon>Pseudomonadati</taxon>
        <taxon>Pseudomonadota</taxon>
        <taxon>Gammaproteobacteria</taxon>
        <taxon>Alteromonadales</taxon>
        <taxon>Alteromonadales genera incertae sedis</taxon>
        <taxon>Motilimonas</taxon>
    </lineage>
</organism>
<dbReference type="RefSeq" id="WP_233054916.1">
    <property type="nucleotide sequence ID" value="NZ_JAIMJA010000035.1"/>
</dbReference>
<evidence type="ECO:0000313" key="2">
    <source>
        <dbReference type="Proteomes" id="UP001201273"/>
    </source>
</evidence>
<dbReference type="Proteomes" id="UP001201273">
    <property type="component" value="Unassembled WGS sequence"/>
</dbReference>